<dbReference type="AlphaFoldDB" id="A0A9P0IZC8"/>
<sequence length="530" mass="59666">MKMYSKILMVVLLAYFLDNLSASVLKPTTPTSLNGKKTPAQSKNILLPNPPKNHFPARGSFKVNPVVSLNNPAPPAPPSPPLLPTETLTPPVKLPVSLASTRVPPAPLSPTFLPNLKKENINHRESNIVEEGDDDNEEEVEEIEDDDHEEPLENSETVIGTPIPSSSTSKPTVPEIVKQEKDNHQGSDIGEGDDYEEDDNEEGDDYEYYEEEEPLENSETVTSTPIPSSSTSKPTVPEIVKQEKDNHQGSDIGEEGDDYEEDDNEEGDDYEYYEEEEPLENSETVTSTPISSSLTSNPTVPEIVKQEKDNHQGSDIGEEGDDYEEDDNEEGDDYEYYEEEEEPLEKSKTVASTPIPSSSTFKLTVPNIVKQENDNRQGSNIGEEGDGYEGDDYEEEDDYEEYYDDTVVDGHNSKDNLKDPNHSTPFIPTNNIINDGVRVNPPVTITTEPQLSKDELIENNYNDSKYSTNTNEDNIENQLNDQYVSENKERIVNGYTALKKILYMLHDYVSLTFNWIINKINYRMEQFSVR</sequence>
<feature type="compositionally biased region" description="Acidic residues" evidence="1">
    <location>
        <begin position="128"/>
        <end position="153"/>
    </location>
</feature>
<reference evidence="3" key="1">
    <citation type="submission" date="2022-02" db="EMBL/GenBank/DDBJ databases">
        <authorList>
            <person name="King R."/>
        </authorList>
    </citation>
    <scope>NUCLEOTIDE SEQUENCE</scope>
</reference>
<evidence type="ECO:0000313" key="4">
    <source>
        <dbReference type="Proteomes" id="UP001154329"/>
    </source>
</evidence>
<keyword evidence="4" id="KW-1185">Reference proteome</keyword>
<name>A0A9P0IZC8_APHGO</name>
<evidence type="ECO:0000256" key="1">
    <source>
        <dbReference type="SAM" id="MobiDB-lite"/>
    </source>
</evidence>
<feature type="signal peptide" evidence="2">
    <location>
        <begin position="1"/>
        <end position="22"/>
    </location>
</feature>
<accession>A0A9P0IZC8</accession>
<feature type="compositionally biased region" description="Low complexity" evidence="1">
    <location>
        <begin position="157"/>
        <end position="174"/>
    </location>
</feature>
<feature type="compositionally biased region" description="Polar residues" evidence="1">
    <location>
        <begin position="349"/>
        <end position="362"/>
    </location>
</feature>
<gene>
    <name evidence="3" type="ORF">APHIGO_LOCUS4633</name>
</gene>
<feature type="compositionally biased region" description="Polar residues" evidence="1">
    <location>
        <begin position="281"/>
        <end position="299"/>
    </location>
</feature>
<organism evidence="3 4">
    <name type="scientific">Aphis gossypii</name>
    <name type="common">Cotton aphid</name>
    <dbReference type="NCBI Taxonomy" id="80765"/>
    <lineage>
        <taxon>Eukaryota</taxon>
        <taxon>Metazoa</taxon>
        <taxon>Ecdysozoa</taxon>
        <taxon>Arthropoda</taxon>
        <taxon>Hexapoda</taxon>
        <taxon>Insecta</taxon>
        <taxon>Pterygota</taxon>
        <taxon>Neoptera</taxon>
        <taxon>Paraneoptera</taxon>
        <taxon>Hemiptera</taxon>
        <taxon>Sternorrhyncha</taxon>
        <taxon>Aphidomorpha</taxon>
        <taxon>Aphidoidea</taxon>
        <taxon>Aphididae</taxon>
        <taxon>Aphidini</taxon>
        <taxon>Aphis</taxon>
        <taxon>Aphis</taxon>
    </lineage>
</organism>
<feature type="compositionally biased region" description="Low complexity" evidence="1">
    <location>
        <begin position="220"/>
        <end position="237"/>
    </location>
</feature>
<feature type="compositionally biased region" description="Acidic residues" evidence="1">
    <location>
        <begin position="383"/>
        <end position="396"/>
    </location>
</feature>
<proteinExistence type="predicted"/>
<feature type="region of interest" description="Disordered" evidence="1">
    <location>
        <begin position="110"/>
        <end position="396"/>
    </location>
</feature>
<evidence type="ECO:0000313" key="3">
    <source>
        <dbReference type="EMBL" id="CAH1722036.1"/>
    </source>
</evidence>
<feature type="chain" id="PRO_5040355258" evidence="2">
    <location>
        <begin position="23"/>
        <end position="530"/>
    </location>
</feature>
<keyword evidence="2" id="KW-0732">Signal</keyword>
<feature type="compositionally biased region" description="Acidic residues" evidence="1">
    <location>
        <begin position="316"/>
        <end position="343"/>
    </location>
</feature>
<dbReference type="EMBL" id="OU899035">
    <property type="protein sequence ID" value="CAH1722036.1"/>
    <property type="molecule type" value="Genomic_DNA"/>
</dbReference>
<dbReference type="Proteomes" id="UP001154329">
    <property type="component" value="Chromosome 2"/>
</dbReference>
<feature type="compositionally biased region" description="Basic and acidic residues" evidence="1">
    <location>
        <begin position="116"/>
        <end position="127"/>
    </location>
</feature>
<evidence type="ECO:0000256" key="2">
    <source>
        <dbReference type="SAM" id="SignalP"/>
    </source>
</evidence>
<feature type="compositionally biased region" description="Acidic residues" evidence="1">
    <location>
        <begin position="252"/>
        <end position="280"/>
    </location>
</feature>
<feature type="compositionally biased region" description="Acidic residues" evidence="1">
    <location>
        <begin position="190"/>
        <end position="216"/>
    </location>
</feature>
<reference evidence="3" key="2">
    <citation type="submission" date="2022-10" db="EMBL/GenBank/DDBJ databases">
        <authorList>
            <consortium name="ENA_rothamsted_submissions"/>
            <consortium name="culmorum"/>
            <person name="King R."/>
        </authorList>
    </citation>
    <scope>NUCLEOTIDE SEQUENCE</scope>
</reference>
<protein>
    <submittedName>
        <fullName evidence="3">Uncharacterized protein</fullName>
    </submittedName>
</protein>